<dbReference type="eggNOG" id="ENOG5032UNT">
    <property type="taxonomic scope" value="Bacteria"/>
</dbReference>
<evidence type="ECO:0000259" key="1">
    <source>
        <dbReference type="Pfam" id="PF14229"/>
    </source>
</evidence>
<feature type="domain" description="DUF4332" evidence="1">
    <location>
        <begin position="107"/>
        <end position="200"/>
    </location>
</feature>
<name>F0RVB2_SPHGB</name>
<dbReference type="RefSeq" id="WP_013606686.1">
    <property type="nucleotide sequence ID" value="NC_015152.1"/>
</dbReference>
<organism evidence="2 3">
    <name type="scientific">Sphaerochaeta globosa (strain ATCC BAA-1886 / DSM 22777 / Buddy)</name>
    <name type="common">Spirochaeta sp. (strain Buddy)</name>
    <dbReference type="NCBI Taxonomy" id="158189"/>
    <lineage>
        <taxon>Bacteria</taxon>
        <taxon>Pseudomonadati</taxon>
        <taxon>Spirochaetota</taxon>
        <taxon>Spirochaetia</taxon>
        <taxon>Spirochaetales</taxon>
        <taxon>Sphaerochaetaceae</taxon>
        <taxon>Sphaerochaeta</taxon>
    </lineage>
</organism>
<keyword evidence="3" id="KW-1185">Reference proteome</keyword>
<sequence length="224" mass="24906">MGYYLDFSKLDLHFLKHRLSEENLIPSHLSLREALDENFLKIHSLGITTLAELRARLGNAKAIEKLSKESSIESGYLKLLNRVLNGCLPKPVRLIEYANQEAGPLAALQAIGLGDSFSYWNAAHLKKEREVLSSKLGVGMEALTSLACLCDLSRIQWVSPLFACLLFEGGYASVQEISNAKPKPLVQAVAEANERLLLFKGKIGEKDMARLIYCATLLYAELER</sequence>
<proteinExistence type="predicted"/>
<dbReference type="HOGENOM" id="CLU_1260139_0_0_12"/>
<dbReference type="InterPro" id="IPR025567">
    <property type="entry name" value="DUF4332"/>
</dbReference>
<dbReference type="EMBL" id="CP002541">
    <property type="protein sequence ID" value="ADY12834.1"/>
    <property type="molecule type" value="Genomic_DNA"/>
</dbReference>
<protein>
    <recommendedName>
        <fullName evidence="1">DUF4332 domain-containing protein</fullName>
    </recommendedName>
</protein>
<accession>F0RVB2</accession>
<dbReference type="AlphaFoldDB" id="F0RVB2"/>
<dbReference type="STRING" id="158189.SpiBuddy_1009"/>
<dbReference type="Proteomes" id="UP000008466">
    <property type="component" value="Chromosome"/>
</dbReference>
<reference evidence="3" key="1">
    <citation type="submission" date="2011-02" db="EMBL/GenBank/DDBJ databases">
        <title>Complete sequence of Spirochaeta sp. Buddy.</title>
        <authorList>
            <person name="Lucas S."/>
            <person name="Copeland A."/>
            <person name="Lapidus A."/>
            <person name="Cheng J.-F."/>
            <person name="Goodwin L."/>
            <person name="Pitluck S."/>
            <person name="Zeytun A."/>
            <person name="Detter J.C."/>
            <person name="Han C."/>
            <person name="Tapia R."/>
            <person name="Land M."/>
            <person name="Hauser L."/>
            <person name="Kyrpides N."/>
            <person name="Ivanova N."/>
            <person name="Mikhailova N."/>
            <person name="Pagani I."/>
            <person name="Ritalahti K.M."/>
            <person name="Loeffler F.E."/>
            <person name="Woyke T."/>
        </authorList>
    </citation>
    <scope>NUCLEOTIDE SEQUENCE [LARGE SCALE GENOMIC DNA]</scope>
    <source>
        <strain evidence="3">ATCC BAA-1886 / DSM 22777 / Buddy</strain>
    </source>
</reference>
<evidence type="ECO:0000313" key="2">
    <source>
        <dbReference type="EMBL" id="ADY12834.1"/>
    </source>
</evidence>
<gene>
    <name evidence="2" type="ordered locus">SpiBuddy_1009</name>
</gene>
<dbReference type="Pfam" id="PF14229">
    <property type="entry name" value="DUF4332"/>
    <property type="match status" value="1"/>
</dbReference>
<dbReference type="KEGG" id="sbu:SpiBuddy_1009"/>
<evidence type="ECO:0000313" key="3">
    <source>
        <dbReference type="Proteomes" id="UP000008466"/>
    </source>
</evidence>